<evidence type="ECO:0008006" key="6">
    <source>
        <dbReference type="Google" id="ProtNLM"/>
    </source>
</evidence>
<evidence type="ECO:0000313" key="3">
    <source>
        <dbReference type="EMBL" id="OLO43565.1"/>
    </source>
</evidence>
<protein>
    <recommendedName>
        <fullName evidence="6">DUF4244 domain-containing protein</fullName>
    </recommendedName>
</protein>
<dbReference type="Proteomes" id="UP000186471">
    <property type="component" value="Unassembled WGS sequence"/>
</dbReference>
<sequence>MLARPSDASTVPAVLRRLATKEEGMATAEYAIGTLAAAAFAGLLLALMRSGSLSGALQSIIESALSV</sequence>
<gene>
    <name evidence="3" type="ORF">BKH31_12255</name>
    <name evidence="2" type="ORF">BKH32_06210</name>
</gene>
<evidence type="ECO:0000313" key="2">
    <source>
        <dbReference type="EMBL" id="OLL14884.1"/>
    </source>
</evidence>
<name>A0A1Q8I1A2_9ACTO</name>
<accession>A0A1Q8I1A2</accession>
<keyword evidence="1" id="KW-0812">Transmembrane</keyword>
<dbReference type="Pfam" id="PF14029">
    <property type="entry name" value="DUF4244"/>
    <property type="match status" value="1"/>
</dbReference>
<keyword evidence="1" id="KW-0472">Membrane</keyword>
<keyword evidence="1" id="KW-1133">Transmembrane helix</keyword>
<dbReference type="Proteomes" id="UP000185736">
    <property type="component" value="Unassembled WGS sequence"/>
</dbReference>
<dbReference type="EMBL" id="MSGO01000028">
    <property type="protein sequence ID" value="OLL14884.1"/>
    <property type="molecule type" value="Genomic_DNA"/>
</dbReference>
<dbReference type="EMBL" id="MSKK01000063">
    <property type="protein sequence ID" value="OLO43565.1"/>
    <property type="molecule type" value="Genomic_DNA"/>
</dbReference>
<evidence type="ECO:0000313" key="5">
    <source>
        <dbReference type="Proteomes" id="UP000186471"/>
    </source>
</evidence>
<dbReference type="AlphaFoldDB" id="A0A1Q8I1A2"/>
<evidence type="ECO:0000256" key="1">
    <source>
        <dbReference type="SAM" id="Phobius"/>
    </source>
</evidence>
<reference evidence="4 5" key="1">
    <citation type="submission" date="2016-12" db="EMBL/GenBank/DDBJ databases">
        <title>Genomic comparison of strains in the 'Actinomyces naeslundii' group.</title>
        <authorList>
            <person name="Mughal S.R."/>
            <person name="Do T."/>
            <person name="Gilbert S.C."/>
            <person name="Witherden E.A."/>
            <person name="Didelot X."/>
            <person name="Beighton D."/>
        </authorList>
    </citation>
    <scope>NUCLEOTIDE SEQUENCE [LARGE SCALE GENOMIC DNA]</scope>
    <source>
        <strain evidence="3 5">R21091</strain>
        <strain evidence="2 4">S64C</strain>
    </source>
</reference>
<comment type="caution">
    <text evidence="2">The sequence shown here is derived from an EMBL/GenBank/DDBJ whole genome shotgun (WGS) entry which is preliminary data.</text>
</comment>
<evidence type="ECO:0000313" key="4">
    <source>
        <dbReference type="Proteomes" id="UP000185736"/>
    </source>
</evidence>
<organism evidence="2 4">
    <name type="scientific">Actinomyces oris</name>
    <dbReference type="NCBI Taxonomy" id="544580"/>
    <lineage>
        <taxon>Bacteria</taxon>
        <taxon>Bacillati</taxon>
        <taxon>Actinomycetota</taxon>
        <taxon>Actinomycetes</taxon>
        <taxon>Actinomycetales</taxon>
        <taxon>Actinomycetaceae</taxon>
        <taxon>Actinomyces</taxon>
    </lineage>
</organism>
<proteinExistence type="predicted"/>
<dbReference type="InterPro" id="IPR025338">
    <property type="entry name" value="DUF4244"/>
</dbReference>
<feature type="transmembrane region" description="Helical" evidence="1">
    <location>
        <begin position="30"/>
        <end position="48"/>
    </location>
</feature>